<dbReference type="EMBL" id="JBHTBQ010000007">
    <property type="protein sequence ID" value="MFC7419207.1"/>
    <property type="molecule type" value="Genomic_DNA"/>
</dbReference>
<dbReference type="RefSeq" id="WP_380186550.1">
    <property type="nucleotide sequence ID" value="NZ_JBHTBQ010000007.1"/>
</dbReference>
<evidence type="ECO:0000256" key="1">
    <source>
        <dbReference type="SAM" id="Phobius"/>
    </source>
</evidence>
<sequence>MSMAKLCKGFVKFSVAMFVICCVWYLSGVRPFERTVKVNKAVLTESGISINFSTTWGNPATAFFCSTTPDKGRHYTESNFIQGLGSLDGLVFNKNGMDVEVSFVDKEKDSYFKDELIDMLKKNDAIYCKLVQITTMNLESEEFVIKTRDIMK</sequence>
<keyword evidence="1" id="KW-1133">Transmembrane helix</keyword>
<evidence type="ECO:0000313" key="3">
    <source>
        <dbReference type="Proteomes" id="UP001596473"/>
    </source>
</evidence>
<keyword evidence="1" id="KW-0472">Membrane</keyword>
<name>A0ABW2QTY6_9NEIS</name>
<keyword evidence="3" id="KW-1185">Reference proteome</keyword>
<comment type="caution">
    <text evidence="2">The sequence shown here is derived from an EMBL/GenBank/DDBJ whole genome shotgun (WGS) entry which is preliminary data.</text>
</comment>
<gene>
    <name evidence="2" type="ORF">ACFQNF_04890</name>
</gene>
<organism evidence="2 3">
    <name type="scientific">Iodobacter arcticus</name>
    <dbReference type="NCBI Taxonomy" id="590593"/>
    <lineage>
        <taxon>Bacteria</taxon>
        <taxon>Pseudomonadati</taxon>
        <taxon>Pseudomonadota</taxon>
        <taxon>Betaproteobacteria</taxon>
        <taxon>Neisseriales</taxon>
        <taxon>Chitinibacteraceae</taxon>
        <taxon>Iodobacter</taxon>
    </lineage>
</organism>
<evidence type="ECO:0000313" key="2">
    <source>
        <dbReference type="EMBL" id="MFC7419207.1"/>
    </source>
</evidence>
<proteinExistence type="predicted"/>
<protein>
    <submittedName>
        <fullName evidence="2">Uncharacterized protein</fullName>
    </submittedName>
</protein>
<reference evidence="3" key="1">
    <citation type="journal article" date="2019" name="Int. J. Syst. Evol. Microbiol.">
        <title>The Global Catalogue of Microorganisms (GCM) 10K type strain sequencing project: providing services to taxonomists for standard genome sequencing and annotation.</title>
        <authorList>
            <consortium name="The Broad Institute Genomics Platform"/>
            <consortium name="The Broad Institute Genome Sequencing Center for Infectious Disease"/>
            <person name="Wu L."/>
            <person name="Ma J."/>
        </authorList>
    </citation>
    <scope>NUCLEOTIDE SEQUENCE [LARGE SCALE GENOMIC DNA]</scope>
    <source>
        <strain evidence="3">CCUG 62945</strain>
    </source>
</reference>
<feature type="transmembrane region" description="Helical" evidence="1">
    <location>
        <begin position="9"/>
        <end position="27"/>
    </location>
</feature>
<keyword evidence="1" id="KW-0812">Transmembrane</keyword>
<dbReference type="Proteomes" id="UP001596473">
    <property type="component" value="Unassembled WGS sequence"/>
</dbReference>
<accession>A0ABW2QTY6</accession>